<reference evidence="2" key="1">
    <citation type="submission" date="2016-10" db="EMBL/GenBank/DDBJ databases">
        <authorList>
            <person name="Varghese N."/>
            <person name="Submissions S."/>
        </authorList>
    </citation>
    <scope>NUCLEOTIDE SEQUENCE [LARGE SCALE GENOMIC DNA]</scope>
    <source>
        <strain evidence="2">DSM 20632</strain>
    </source>
</reference>
<gene>
    <name evidence="1" type="ORF">SAMN04488535_0088</name>
</gene>
<sequence length="112" mass="12149">METYSVDYDWAWGTKRPGDPVTLRAHFTFSDAATARRAVASFFDALPERGGVHGSGGWSAHEVTGSATPTTRVIDFMAGGEDVADAIAYATEDAAAHFSRFDATVRWEQLPH</sequence>
<evidence type="ECO:0008006" key="3">
    <source>
        <dbReference type="Google" id="ProtNLM"/>
    </source>
</evidence>
<protein>
    <recommendedName>
        <fullName evidence="3">YCII-related domain-containing protein</fullName>
    </recommendedName>
</protein>
<evidence type="ECO:0000313" key="2">
    <source>
        <dbReference type="Proteomes" id="UP000199350"/>
    </source>
</evidence>
<keyword evidence="2" id="KW-1185">Reference proteome</keyword>
<proteinExistence type="predicted"/>
<organism evidence="1 2">
    <name type="scientific">Corynebacterium mycetoides</name>
    <dbReference type="NCBI Taxonomy" id="38302"/>
    <lineage>
        <taxon>Bacteria</taxon>
        <taxon>Bacillati</taxon>
        <taxon>Actinomycetota</taxon>
        <taxon>Actinomycetes</taxon>
        <taxon>Mycobacteriales</taxon>
        <taxon>Corynebacteriaceae</taxon>
        <taxon>Corynebacterium</taxon>
    </lineage>
</organism>
<dbReference type="OrthoDB" id="4411421at2"/>
<dbReference type="AlphaFoldDB" id="A0A1G9LBC7"/>
<evidence type="ECO:0000313" key="1">
    <source>
        <dbReference type="EMBL" id="SDL59136.1"/>
    </source>
</evidence>
<dbReference type="RefSeq" id="WP_092147299.1">
    <property type="nucleotide sequence ID" value="NZ_LT629700.1"/>
</dbReference>
<name>A0A1G9LBC7_9CORY</name>
<accession>A0A1G9LBC7</accession>
<dbReference type="EMBL" id="LT629700">
    <property type="protein sequence ID" value="SDL59136.1"/>
    <property type="molecule type" value="Genomic_DNA"/>
</dbReference>
<dbReference type="Proteomes" id="UP000199350">
    <property type="component" value="Chromosome I"/>
</dbReference>